<dbReference type="AlphaFoldDB" id="A0A1I7SZY4"/>
<keyword evidence="1" id="KW-1185">Reference proteome</keyword>
<organism evidence="1 2">
    <name type="scientific">Caenorhabditis tropicalis</name>
    <dbReference type="NCBI Taxonomy" id="1561998"/>
    <lineage>
        <taxon>Eukaryota</taxon>
        <taxon>Metazoa</taxon>
        <taxon>Ecdysozoa</taxon>
        <taxon>Nematoda</taxon>
        <taxon>Chromadorea</taxon>
        <taxon>Rhabditida</taxon>
        <taxon>Rhabditina</taxon>
        <taxon>Rhabditomorpha</taxon>
        <taxon>Rhabditoidea</taxon>
        <taxon>Rhabditidae</taxon>
        <taxon>Peloderinae</taxon>
        <taxon>Caenorhabditis</taxon>
    </lineage>
</organism>
<evidence type="ECO:0000313" key="2">
    <source>
        <dbReference type="WBParaSite" id="Csp11.Scaffold417.g1120.t1"/>
    </source>
</evidence>
<evidence type="ECO:0000313" key="1">
    <source>
        <dbReference type="Proteomes" id="UP000095282"/>
    </source>
</evidence>
<accession>A0A1I7SZY4</accession>
<protein>
    <submittedName>
        <fullName evidence="2">Component of oligomeric Golgi complex 6</fullName>
    </submittedName>
</protein>
<name>A0A1I7SZY4_9PELO</name>
<dbReference type="WBParaSite" id="Csp11.Scaffold417.g1120.t1">
    <property type="protein sequence ID" value="Csp11.Scaffold417.g1120.t1"/>
    <property type="gene ID" value="Csp11.Scaffold417.g1120"/>
</dbReference>
<sequence length="89" mass="10394">MATENLKTVMENEKNDMDRLYSEHKKLFLLDIKDAVDDISAECDRLIYVLKNDSSNDNRIKECVSALSRVSLEIPTLAELRKRYEESIR</sequence>
<dbReference type="STRING" id="1561998.A0A1I7SZY4"/>
<proteinExistence type="predicted"/>
<dbReference type="Proteomes" id="UP000095282">
    <property type="component" value="Unplaced"/>
</dbReference>
<reference evidence="2" key="1">
    <citation type="submission" date="2016-11" db="UniProtKB">
        <authorList>
            <consortium name="WormBaseParasite"/>
        </authorList>
    </citation>
    <scope>IDENTIFICATION</scope>
</reference>